<sequence length="601" mass="67008">MDDLKPVNFCFPPCSPVTFRLLPSRLSFTRFADRRLARTIHNDAAAAAAAGSLARIASTVFQFLVSPFNWLPSTRLLSSQWPSSLLATAVFIFVLALTLVLYFLSMEGAQATDVTSTSPNFQPIETVTIDKHKICIRRPTQLQPTGTLALPGRIEDHVYFLNYTNIETLNCLGLLDLCKTYALGVTGNMVALRAKLTGFSEDMVRWKDLVPGAQRSHRGVCEGKFVKPTKDNAGSTTATTKKLKKLKLSVIHRNKLMGLSGDGTASTQVFATERSKDMRTLEEKRNLLRLAKSFCDAYPYIPPDELARRVKAEAEAKQKTDSSAMLATYMQSTNDQIDSLASMLTHHLPALQTPGPISPTSAIVPMTIVGMSDMDTHAQPKTPGTSELALPVSVMAATAPKPQPAATSHSGLLSLPSCESIRTYAVMLAGTQALTFTYNDIPDPRQISFANDIPRLDRVWDDERANWDASECSKLLVIKGTPVALRYWPDVYRNKNDQRWKGIKATWTEWKYVAERYRASTPEEFWMEFSSDDGKRFNWKAITACLRGQCAVHDQELCTKARSEYGTEFETHFSNRGKVMTDKSAIARRYLMLKENQMDVD</sequence>
<dbReference type="EMBL" id="JADNRY010000113">
    <property type="protein sequence ID" value="KAF9064854.1"/>
    <property type="molecule type" value="Genomic_DNA"/>
</dbReference>
<name>A0A9P5PKE2_9AGAR</name>
<reference evidence="2" key="1">
    <citation type="submission" date="2020-11" db="EMBL/GenBank/DDBJ databases">
        <authorList>
            <consortium name="DOE Joint Genome Institute"/>
            <person name="Ahrendt S."/>
            <person name="Riley R."/>
            <person name="Andreopoulos W."/>
            <person name="Labutti K."/>
            <person name="Pangilinan J."/>
            <person name="Ruiz-Duenas F.J."/>
            <person name="Barrasa J.M."/>
            <person name="Sanchez-Garcia M."/>
            <person name="Camarero S."/>
            <person name="Miyauchi S."/>
            <person name="Serrano A."/>
            <person name="Linde D."/>
            <person name="Babiker R."/>
            <person name="Drula E."/>
            <person name="Ayuso-Fernandez I."/>
            <person name="Pacheco R."/>
            <person name="Padilla G."/>
            <person name="Ferreira P."/>
            <person name="Barriuso J."/>
            <person name="Kellner H."/>
            <person name="Castanera R."/>
            <person name="Alfaro M."/>
            <person name="Ramirez L."/>
            <person name="Pisabarro A.G."/>
            <person name="Kuo A."/>
            <person name="Tritt A."/>
            <person name="Lipzen A."/>
            <person name="He G."/>
            <person name="Yan M."/>
            <person name="Ng V."/>
            <person name="Cullen D."/>
            <person name="Martin F."/>
            <person name="Rosso M.-N."/>
            <person name="Henrissat B."/>
            <person name="Hibbett D."/>
            <person name="Martinez A.T."/>
            <person name="Grigoriev I.V."/>
        </authorList>
    </citation>
    <scope>NUCLEOTIDE SEQUENCE</scope>
    <source>
        <strain evidence="2">AH 40177</strain>
    </source>
</reference>
<evidence type="ECO:0000256" key="1">
    <source>
        <dbReference type="SAM" id="Phobius"/>
    </source>
</evidence>
<accession>A0A9P5PKE2</accession>
<proteinExistence type="predicted"/>
<keyword evidence="1" id="KW-0472">Membrane</keyword>
<feature type="transmembrane region" description="Helical" evidence="1">
    <location>
        <begin position="85"/>
        <end position="104"/>
    </location>
</feature>
<dbReference type="Proteomes" id="UP000772434">
    <property type="component" value="Unassembled WGS sequence"/>
</dbReference>
<keyword evidence="1" id="KW-0812">Transmembrane</keyword>
<comment type="caution">
    <text evidence="2">The sequence shown here is derived from an EMBL/GenBank/DDBJ whole genome shotgun (WGS) entry which is preliminary data.</text>
</comment>
<organism evidence="2 3">
    <name type="scientific">Rhodocollybia butyracea</name>
    <dbReference type="NCBI Taxonomy" id="206335"/>
    <lineage>
        <taxon>Eukaryota</taxon>
        <taxon>Fungi</taxon>
        <taxon>Dikarya</taxon>
        <taxon>Basidiomycota</taxon>
        <taxon>Agaricomycotina</taxon>
        <taxon>Agaricomycetes</taxon>
        <taxon>Agaricomycetidae</taxon>
        <taxon>Agaricales</taxon>
        <taxon>Marasmiineae</taxon>
        <taxon>Omphalotaceae</taxon>
        <taxon>Rhodocollybia</taxon>
    </lineage>
</organism>
<dbReference type="OrthoDB" id="3210866at2759"/>
<dbReference type="AlphaFoldDB" id="A0A9P5PKE2"/>
<evidence type="ECO:0000313" key="3">
    <source>
        <dbReference type="Proteomes" id="UP000772434"/>
    </source>
</evidence>
<keyword evidence="1" id="KW-1133">Transmembrane helix</keyword>
<keyword evidence="3" id="KW-1185">Reference proteome</keyword>
<feature type="transmembrane region" description="Helical" evidence="1">
    <location>
        <begin position="44"/>
        <end position="65"/>
    </location>
</feature>
<evidence type="ECO:0000313" key="2">
    <source>
        <dbReference type="EMBL" id="KAF9064854.1"/>
    </source>
</evidence>
<gene>
    <name evidence="2" type="ORF">BDP27DRAFT_1450532</name>
</gene>
<protein>
    <submittedName>
        <fullName evidence="2">Uncharacterized protein</fullName>
    </submittedName>
</protein>